<feature type="region of interest" description="Disordered" evidence="1">
    <location>
        <begin position="109"/>
        <end position="152"/>
    </location>
</feature>
<evidence type="ECO:0000313" key="2">
    <source>
        <dbReference type="EMBL" id="EFE64771.2"/>
    </source>
</evidence>
<accession>D5ZSQ0</accession>
<evidence type="ECO:0000256" key="1">
    <source>
        <dbReference type="SAM" id="MobiDB-lite"/>
    </source>
</evidence>
<feature type="compositionally biased region" description="Basic and acidic residues" evidence="1">
    <location>
        <begin position="116"/>
        <end position="128"/>
    </location>
</feature>
<sequence length="152" mass="17022">MVLQPGFAVHVVPVLPLGRAGAADTAPVAGGRTGAAALRTVHKYAHVRTWQEVMRRPPRKPSTLDSYRDYLQQRWNEGEHNAMVLHEELRNKGYLGHYQRVKMAVAPLRRGLPLDQPRERPPSPREAARWITPPPLPSSLAPQWSLRPLGPA</sequence>
<name>D5ZSQ0_STRV1</name>
<reference evidence="3" key="1">
    <citation type="submission" date="2008-12" db="EMBL/GenBank/DDBJ databases">
        <title>Annotation of Streptomyces ghanaensis ATCC 14672.</title>
        <authorList>
            <consortium name="The Broad Institute Genome Sequencing Platform"/>
            <consortium name="Broad Institute Microbial Sequencing Center"/>
            <person name="Fischbach M."/>
            <person name="Ward D."/>
            <person name="Young S."/>
            <person name="Kodira C.D."/>
            <person name="Zeng Q."/>
            <person name="Koehrsen M."/>
            <person name="Godfrey P."/>
            <person name="Alvarado L."/>
            <person name="Berlin A.M."/>
            <person name="Borenstein D."/>
            <person name="Chen Z."/>
            <person name="Engels R."/>
            <person name="Freedman E."/>
            <person name="Gellesch M."/>
            <person name="Goldberg J."/>
            <person name="Griggs A."/>
            <person name="Gujja S."/>
            <person name="Heiman D.I."/>
            <person name="Hepburn T.A."/>
            <person name="Howarth C."/>
            <person name="Jen D."/>
            <person name="Larson L."/>
            <person name="Lewis B."/>
            <person name="Mehta T."/>
            <person name="Park D."/>
            <person name="Pearson M."/>
            <person name="Roberts A."/>
            <person name="Saif S."/>
            <person name="Shea T.D."/>
            <person name="Shenoy N."/>
            <person name="Sisk P."/>
            <person name="Stolte C."/>
            <person name="Sykes S.N."/>
            <person name="Walk T."/>
            <person name="White J."/>
            <person name="Yandava C."/>
            <person name="Straight P."/>
            <person name="Clardy J."/>
            <person name="Hung D."/>
            <person name="Kolter R."/>
            <person name="Mekalanos J."/>
            <person name="Walker S."/>
            <person name="Walsh C.T."/>
            <person name="Wieland B.L.C."/>
            <person name="Ilzarbe M."/>
            <person name="Galagan J."/>
            <person name="Nusbaum C."/>
            <person name="Birren B."/>
        </authorList>
    </citation>
    <scope>NUCLEOTIDE SEQUENCE [LARGE SCALE GENOMIC DNA]</scope>
    <source>
        <strain evidence="3">ATCC 14672 / DSM 40746 / JCM 4963 / KCTC 9882 / NRRL B-12104 / FH 1290</strain>
    </source>
</reference>
<dbReference type="EMBL" id="DS999641">
    <property type="protein sequence ID" value="EFE64771.2"/>
    <property type="molecule type" value="Genomic_DNA"/>
</dbReference>
<protein>
    <recommendedName>
        <fullName evidence="4">Transposase</fullName>
    </recommendedName>
</protein>
<gene>
    <name evidence="2" type="ORF">SSFG_00028</name>
</gene>
<evidence type="ECO:0008006" key="4">
    <source>
        <dbReference type="Google" id="ProtNLM"/>
    </source>
</evidence>
<organism evidence="2 3">
    <name type="scientific">Streptomyces viridosporus (strain ATCC 14672 / DSM 40746 / JCM 4963 / KCTC 9882 / NRRL B-12104 / FH 1290)</name>
    <name type="common">Streptomyces ghanaensis</name>
    <dbReference type="NCBI Taxonomy" id="566461"/>
    <lineage>
        <taxon>Bacteria</taxon>
        <taxon>Bacillati</taxon>
        <taxon>Actinomycetota</taxon>
        <taxon>Actinomycetes</taxon>
        <taxon>Kitasatosporales</taxon>
        <taxon>Streptomycetaceae</taxon>
        <taxon>Streptomyces</taxon>
    </lineage>
</organism>
<evidence type="ECO:0000313" key="3">
    <source>
        <dbReference type="Proteomes" id="UP000003824"/>
    </source>
</evidence>
<dbReference type="Proteomes" id="UP000003824">
    <property type="component" value="Unassembled WGS sequence"/>
</dbReference>
<proteinExistence type="predicted"/>
<dbReference type="AlphaFoldDB" id="D5ZSQ0"/>